<dbReference type="Gene3D" id="3.80.10.10">
    <property type="entry name" value="Ribonuclease Inhibitor"/>
    <property type="match status" value="1"/>
</dbReference>
<name>W1PCD8_AMBTC</name>
<evidence type="ECO:0000259" key="2">
    <source>
        <dbReference type="Pfam" id="PF12937"/>
    </source>
</evidence>
<dbReference type="InterPro" id="IPR032675">
    <property type="entry name" value="LRR_dom_sf"/>
</dbReference>
<dbReference type="Pfam" id="PF24758">
    <property type="entry name" value="LRR_At5g56370"/>
    <property type="match status" value="1"/>
</dbReference>
<dbReference type="Pfam" id="PF12937">
    <property type="entry name" value="F-box-like"/>
    <property type="match status" value="1"/>
</dbReference>
<organism evidence="4 5">
    <name type="scientific">Amborella trichopoda</name>
    <dbReference type="NCBI Taxonomy" id="13333"/>
    <lineage>
        <taxon>Eukaryota</taxon>
        <taxon>Viridiplantae</taxon>
        <taxon>Streptophyta</taxon>
        <taxon>Embryophyta</taxon>
        <taxon>Tracheophyta</taxon>
        <taxon>Spermatophyta</taxon>
        <taxon>Magnoliopsida</taxon>
        <taxon>Amborellales</taxon>
        <taxon>Amborellaceae</taxon>
        <taxon>Amborella</taxon>
    </lineage>
</organism>
<feature type="coiled-coil region" evidence="1">
    <location>
        <begin position="88"/>
        <end position="115"/>
    </location>
</feature>
<accession>W1PCD8</accession>
<proteinExistence type="predicted"/>
<evidence type="ECO:0000313" key="5">
    <source>
        <dbReference type="Proteomes" id="UP000017836"/>
    </source>
</evidence>
<dbReference type="Proteomes" id="UP000017836">
    <property type="component" value="Unassembled WGS sequence"/>
</dbReference>
<sequence>MDDLPDAILQYILSFISHAKDVASCSCVSNRWKEAMPYIRSLYFPRNSFDERTNSADSILTQMITSTTSLERLVVYCPFSVSSLSSWLSRVHQSLKHLELRLDSLNEKKPMNENRTKLDCIGCATRLETLKLWGVLLVHSPKWFMFKNLHTLEMIGVRLRDNALAEALRACPNLTHLSLLGCDGTKVVSIDLQKLEEFRLDFYGLGDSFLSLDTPKLRLLEVQGACWIRVNQNSSLKYLSIANNAGKVAKVNFGKLEALEYLSIRGVQWGWDAVTSILQSATEVKHLVMKIEFSGDSETLQPFPEIDFVEFFSKHPKLCNFECHGAMFAALCQKNSLKRINSKFMIPSLEQVLVTVRSPLNAEQKLTTLESLVKYSKRLRRMVIRVSQMKNCHECADDFFEDICRLKLRNSNIIRIE</sequence>
<dbReference type="EMBL" id="KI393724">
    <property type="protein sequence ID" value="ERN07587.1"/>
    <property type="molecule type" value="Genomic_DNA"/>
</dbReference>
<dbReference type="InterPro" id="IPR055411">
    <property type="entry name" value="LRR_FXL15/At3g58940/PEG3-like"/>
</dbReference>
<evidence type="ECO:0000256" key="1">
    <source>
        <dbReference type="SAM" id="Coils"/>
    </source>
</evidence>
<dbReference type="SUPFAM" id="SSF81383">
    <property type="entry name" value="F-box domain"/>
    <property type="match status" value="1"/>
</dbReference>
<dbReference type="InterPro" id="IPR001810">
    <property type="entry name" value="F-box_dom"/>
</dbReference>
<feature type="domain" description="F-box/LRR-repeat protein 15/At3g58940/PEG3-like LRR" evidence="3">
    <location>
        <begin position="94"/>
        <end position="228"/>
    </location>
</feature>
<dbReference type="eggNOG" id="ENOG502QS32">
    <property type="taxonomic scope" value="Eukaryota"/>
</dbReference>
<dbReference type="InterPro" id="IPR050232">
    <property type="entry name" value="FBL13/AtMIF1-like"/>
</dbReference>
<evidence type="ECO:0000259" key="3">
    <source>
        <dbReference type="Pfam" id="PF24758"/>
    </source>
</evidence>
<dbReference type="PANTHER" id="PTHR31900:SF27">
    <property type="entry name" value="FBD DOMAIN-CONTAINING PROTEIN"/>
    <property type="match status" value="1"/>
</dbReference>
<dbReference type="Gene3D" id="1.20.1280.50">
    <property type="match status" value="1"/>
</dbReference>
<dbReference type="PANTHER" id="PTHR31900">
    <property type="entry name" value="F-BOX/RNI SUPERFAMILY PROTEIN-RELATED"/>
    <property type="match status" value="1"/>
</dbReference>
<keyword evidence="1" id="KW-0175">Coiled coil</keyword>
<dbReference type="Gramene" id="ERN07587">
    <property type="protein sequence ID" value="ERN07587"/>
    <property type="gene ID" value="AMTR_s00157p00048060"/>
</dbReference>
<dbReference type="HOGENOM" id="CLU_053616_0_0_1"/>
<feature type="domain" description="F-box" evidence="2">
    <location>
        <begin position="1"/>
        <end position="35"/>
    </location>
</feature>
<evidence type="ECO:0000313" key="4">
    <source>
        <dbReference type="EMBL" id="ERN07587.1"/>
    </source>
</evidence>
<protein>
    <submittedName>
        <fullName evidence="4">Uncharacterized protein</fullName>
    </submittedName>
</protein>
<keyword evidence="5" id="KW-1185">Reference proteome</keyword>
<reference evidence="5" key="1">
    <citation type="journal article" date="2013" name="Science">
        <title>The Amborella genome and the evolution of flowering plants.</title>
        <authorList>
            <consortium name="Amborella Genome Project"/>
        </authorList>
    </citation>
    <scope>NUCLEOTIDE SEQUENCE [LARGE SCALE GENOMIC DNA]</scope>
</reference>
<dbReference type="AlphaFoldDB" id="W1PCD8"/>
<dbReference type="SUPFAM" id="SSF52047">
    <property type="entry name" value="RNI-like"/>
    <property type="match status" value="1"/>
</dbReference>
<dbReference type="InterPro" id="IPR036047">
    <property type="entry name" value="F-box-like_dom_sf"/>
</dbReference>
<dbReference type="OMA" id="RFRYMNR"/>
<gene>
    <name evidence="4" type="ORF">AMTR_s00157p00048060</name>
</gene>